<evidence type="ECO:0000256" key="1">
    <source>
        <dbReference type="SAM" id="SignalP"/>
    </source>
</evidence>
<keyword evidence="1" id="KW-0732">Signal</keyword>
<reference evidence="3" key="1">
    <citation type="journal article" date="2019" name="Int. J. Syst. Evol. Microbiol.">
        <title>The Global Catalogue of Microorganisms (GCM) 10K type strain sequencing project: providing services to taxonomists for standard genome sequencing and annotation.</title>
        <authorList>
            <consortium name="The Broad Institute Genomics Platform"/>
            <consortium name="The Broad Institute Genome Sequencing Center for Infectious Disease"/>
            <person name="Wu L."/>
            <person name="Ma J."/>
        </authorList>
    </citation>
    <scope>NUCLEOTIDE SEQUENCE [LARGE SCALE GENOMIC DNA]</scope>
    <source>
        <strain evidence="3">KCTC 52039</strain>
    </source>
</reference>
<dbReference type="Proteomes" id="UP001595547">
    <property type="component" value="Unassembled WGS sequence"/>
</dbReference>
<proteinExistence type="predicted"/>
<dbReference type="RefSeq" id="WP_380074260.1">
    <property type="nucleotide sequence ID" value="NZ_JBHRTO010000002.1"/>
</dbReference>
<protein>
    <submittedName>
        <fullName evidence="2">Uncharacterized protein</fullName>
    </submittedName>
</protein>
<evidence type="ECO:0000313" key="2">
    <source>
        <dbReference type="EMBL" id="MFC3182601.1"/>
    </source>
</evidence>
<evidence type="ECO:0000313" key="3">
    <source>
        <dbReference type="Proteomes" id="UP001595547"/>
    </source>
</evidence>
<accession>A0ABV7J191</accession>
<keyword evidence="3" id="KW-1185">Reference proteome</keyword>
<organism evidence="2 3">
    <name type="scientific">Cypionkella sinensis</name>
    <dbReference type="NCBI Taxonomy" id="1756043"/>
    <lineage>
        <taxon>Bacteria</taxon>
        <taxon>Pseudomonadati</taxon>
        <taxon>Pseudomonadota</taxon>
        <taxon>Alphaproteobacteria</taxon>
        <taxon>Rhodobacterales</taxon>
        <taxon>Paracoccaceae</taxon>
        <taxon>Cypionkella</taxon>
    </lineage>
</organism>
<sequence>MSMLTRLVLLLAVLALLPFGSFAAKFGTVPHVAAAVVSAQLDDDAAVAPVAAQKTFATVQSRCKGTALPGSPCNPALAVWPDELTLAFHAPATLLQAGAWWARPGQTPAQPRDPPKLA</sequence>
<name>A0ABV7J191_9RHOB</name>
<gene>
    <name evidence="2" type="ORF">ACFOGH_16510</name>
</gene>
<comment type="caution">
    <text evidence="2">The sequence shown here is derived from an EMBL/GenBank/DDBJ whole genome shotgun (WGS) entry which is preliminary data.</text>
</comment>
<feature type="chain" id="PRO_5045376769" evidence="1">
    <location>
        <begin position="24"/>
        <end position="118"/>
    </location>
</feature>
<feature type="signal peptide" evidence="1">
    <location>
        <begin position="1"/>
        <end position="23"/>
    </location>
</feature>
<dbReference type="EMBL" id="JBHRTO010000002">
    <property type="protein sequence ID" value="MFC3182601.1"/>
    <property type="molecule type" value="Genomic_DNA"/>
</dbReference>